<dbReference type="EMBL" id="KV875108">
    <property type="protein sequence ID" value="OIW23204.1"/>
    <property type="molecule type" value="Genomic_DNA"/>
</dbReference>
<accession>A0A1J7J221</accession>
<evidence type="ECO:0000256" key="1">
    <source>
        <dbReference type="SAM" id="MobiDB-lite"/>
    </source>
</evidence>
<proteinExistence type="predicted"/>
<sequence>MGSDVSMYDIPVSQLAAMMAKTWDSTQEPPSQADIPSDFHGWHDRLRPHHGPVRVEERAGPALEVDNPFSSSRTTPTSLMITARPSPQQMPPSSSIAQPTIRRSKRLTSARSCSSNLGSPYHAYLSRRFRRRSSSSTATEIPSR</sequence>
<evidence type="ECO:0000313" key="3">
    <source>
        <dbReference type="Proteomes" id="UP000182658"/>
    </source>
</evidence>
<reference evidence="2 3" key="1">
    <citation type="submission" date="2016-10" db="EMBL/GenBank/DDBJ databases">
        <title>Draft genome sequence of Coniochaeta ligniaria NRRL30616, a lignocellulolytic fungus for bioabatement of inhibitors in plant biomass hydrolysates.</title>
        <authorList>
            <consortium name="DOE Joint Genome Institute"/>
            <person name="Jimenez D.J."/>
            <person name="Hector R.E."/>
            <person name="Riley R."/>
            <person name="Sun H."/>
            <person name="Grigoriev I.V."/>
            <person name="Van Elsas J.D."/>
            <person name="Nichols N.N."/>
        </authorList>
    </citation>
    <scope>NUCLEOTIDE SEQUENCE [LARGE SCALE GENOMIC DNA]</scope>
    <source>
        <strain evidence="2 3">NRRL 30616</strain>
    </source>
</reference>
<dbReference type="AlphaFoldDB" id="A0A1J7J221"/>
<feature type="compositionally biased region" description="Polar residues" evidence="1">
    <location>
        <begin position="68"/>
        <end position="80"/>
    </location>
</feature>
<organism evidence="2 3">
    <name type="scientific">Coniochaeta ligniaria NRRL 30616</name>
    <dbReference type="NCBI Taxonomy" id="1408157"/>
    <lineage>
        <taxon>Eukaryota</taxon>
        <taxon>Fungi</taxon>
        <taxon>Dikarya</taxon>
        <taxon>Ascomycota</taxon>
        <taxon>Pezizomycotina</taxon>
        <taxon>Sordariomycetes</taxon>
        <taxon>Sordariomycetidae</taxon>
        <taxon>Coniochaetales</taxon>
        <taxon>Coniochaetaceae</taxon>
        <taxon>Coniochaeta</taxon>
    </lineage>
</organism>
<dbReference type="Proteomes" id="UP000182658">
    <property type="component" value="Unassembled WGS sequence"/>
</dbReference>
<feature type="region of interest" description="Disordered" evidence="1">
    <location>
        <begin position="22"/>
        <end position="144"/>
    </location>
</feature>
<evidence type="ECO:0000313" key="2">
    <source>
        <dbReference type="EMBL" id="OIW23204.1"/>
    </source>
</evidence>
<gene>
    <name evidence="2" type="ORF">CONLIGDRAFT_650001</name>
</gene>
<protein>
    <submittedName>
        <fullName evidence="2">Uncharacterized protein</fullName>
    </submittedName>
</protein>
<feature type="compositionally biased region" description="Polar residues" evidence="1">
    <location>
        <begin position="109"/>
        <end position="118"/>
    </location>
</feature>
<name>A0A1J7J221_9PEZI</name>
<dbReference type="InParanoid" id="A0A1J7J221"/>
<feature type="compositionally biased region" description="Low complexity" evidence="1">
    <location>
        <begin position="85"/>
        <end position="95"/>
    </location>
</feature>
<keyword evidence="3" id="KW-1185">Reference proteome</keyword>